<reference evidence="1 2" key="1">
    <citation type="journal article" date="2019" name="Sci. Rep.">
        <title>Orb-weaving spider Araneus ventricosus genome elucidates the spidroin gene catalogue.</title>
        <authorList>
            <person name="Kono N."/>
            <person name="Nakamura H."/>
            <person name="Ohtoshi R."/>
            <person name="Moran D.A.P."/>
            <person name="Shinohara A."/>
            <person name="Yoshida Y."/>
            <person name="Fujiwara M."/>
            <person name="Mori M."/>
            <person name="Tomita M."/>
            <person name="Arakawa K."/>
        </authorList>
    </citation>
    <scope>NUCLEOTIDE SEQUENCE [LARGE SCALE GENOMIC DNA]</scope>
</reference>
<organism evidence="1 2">
    <name type="scientific">Araneus ventricosus</name>
    <name type="common">Orbweaver spider</name>
    <name type="synonym">Epeira ventricosa</name>
    <dbReference type="NCBI Taxonomy" id="182803"/>
    <lineage>
        <taxon>Eukaryota</taxon>
        <taxon>Metazoa</taxon>
        <taxon>Ecdysozoa</taxon>
        <taxon>Arthropoda</taxon>
        <taxon>Chelicerata</taxon>
        <taxon>Arachnida</taxon>
        <taxon>Araneae</taxon>
        <taxon>Araneomorphae</taxon>
        <taxon>Entelegynae</taxon>
        <taxon>Araneoidea</taxon>
        <taxon>Araneidae</taxon>
        <taxon>Araneus</taxon>
    </lineage>
</organism>
<gene>
    <name evidence="1" type="ORF">AVEN_117552_1</name>
</gene>
<dbReference type="EMBL" id="BGPR01012493">
    <property type="protein sequence ID" value="GBN56302.1"/>
    <property type="molecule type" value="Genomic_DNA"/>
</dbReference>
<accession>A0A4Y2PYY5</accession>
<evidence type="ECO:0000313" key="2">
    <source>
        <dbReference type="Proteomes" id="UP000499080"/>
    </source>
</evidence>
<dbReference type="Proteomes" id="UP000499080">
    <property type="component" value="Unassembled WGS sequence"/>
</dbReference>
<sequence>MCIGHFPFTTLFILDVGKRMKVGGCLSMQQGSEPPSVNVTPRVVDSYFFYGVVGTIAQFVPGCSRRSTGFVLTPKTAVLRRLPSFEGWSGTKMTSLIRVIGVVGDAIILVGVFFTARFSPGHLGSTLEEKSRGNQSKLDADSFITLNSGECDDSVKTTLNARVHFNVASSPEHPVLKELGGKCPLCI</sequence>
<comment type="caution">
    <text evidence="1">The sequence shown here is derived from an EMBL/GenBank/DDBJ whole genome shotgun (WGS) entry which is preliminary data.</text>
</comment>
<dbReference type="AlphaFoldDB" id="A0A4Y2PYY5"/>
<keyword evidence="2" id="KW-1185">Reference proteome</keyword>
<proteinExistence type="predicted"/>
<evidence type="ECO:0000313" key="1">
    <source>
        <dbReference type="EMBL" id="GBN56302.1"/>
    </source>
</evidence>
<protein>
    <submittedName>
        <fullName evidence="1">Uncharacterized protein</fullName>
    </submittedName>
</protein>
<name>A0A4Y2PYY5_ARAVE</name>